<proteinExistence type="predicted"/>
<dbReference type="SUPFAM" id="SSF51197">
    <property type="entry name" value="Clavaminate synthase-like"/>
    <property type="match status" value="1"/>
</dbReference>
<comment type="cofactor">
    <cofactor evidence="1">
        <name>Fe cation</name>
        <dbReference type="ChEBI" id="CHEBI:24875"/>
    </cofactor>
</comment>
<feature type="region of interest" description="Disordered" evidence="2">
    <location>
        <begin position="1"/>
        <end position="27"/>
    </location>
</feature>
<reference evidence="3" key="1">
    <citation type="submission" date="2021-01" db="UniProtKB">
        <authorList>
            <consortium name="EnsemblMetazoa"/>
        </authorList>
    </citation>
    <scope>IDENTIFICATION</scope>
</reference>
<dbReference type="AlphaFoldDB" id="A0A7M5XBP2"/>
<name>A0A7M5XBP2_9CNID</name>
<keyword evidence="4" id="KW-1185">Reference proteome</keyword>
<dbReference type="PANTHER" id="PTHR20883">
    <property type="entry name" value="PHYTANOYL-COA DIOXYGENASE DOMAIN CONTAINING 1"/>
    <property type="match status" value="1"/>
</dbReference>
<evidence type="ECO:0000256" key="1">
    <source>
        <dbReference type="ARBA" id="ARBA00001962"/>
    </source>
</evidence>
<evidence type="ECO:0008006" key="5">
    <source>
        <dbReference type="Google" id="ProtNLM"/>
    </source>
</evidence>
<dbReference type="OrthoDB" id="445007at2759"/>
<evidence type="ECO:0000256" key="2">
    <source>
        <dbReference type="SAM" id="MobiDB-lite"/>
    </source>
</evidence>
<dbReference type="InterPro" id="IPR008775">
    <property type="entry name" value="Phytyl_CoA_dOase-like"/>
</dbReference>
<dbReference type="Gene3D" id="2.60.120.620">
    <property type="entry name" value="q2cbj1_9rhob like domain"/>
    <property type="match status" value="1"/>
</dbReference>
<evidence type="ECO:0000313" key="4">
    <source>
        <dbReference type="Proteomes" id="UP000594262"/>
    </source>
</evidence>
<protein>
    <recommendedName>
        <fullName evidence="5">Phytanoyl-CoA dioxygenase family protein</fullName>
    </recommendedName>
</protein>
<dbReference type="Pfam" id="PF05721">
    <property type="entry name" value="PhyH"/>
    <property type="match status" value="1"/>
</dbReference>
<dbReference type="GeneID" id="136824793"/>
<organism evidence="3 4">
    <name type="scientific">Clytia hemisphaerica</name>
    <dbReference type="NCBI Taxonomy" id="252671"/>
    <lineage>
        <taxon>Eukaryota</taxon>
        <taxon>Metazoa</taxon>
        <taxon>Cnidaria</taxon>
        <taxon>Hydrozoa</taxon>
        <taxon>Hydroidolina</taxon>
        <taxon>Leptothecata</taxon>
        <taxon>Obeliida</taxon>
        <taxon>Clytiidae</taxon>
        <taxon>Clytia</taxon>
    </lineage>
</organism>
<dbReference type="Proteomes" id="UP000594262">
    <property type="component" value="Unplaced"/>
</dbReference>
<sequence>MVFSEKMDVRNAFNTAPQQNKDQPFKPGQLSEEQIKHFFNKGWLMVPNLIEPEVLNGVKEGIERQIDDLADRLHTAGKIQHKHEDKGFCQRITHIEYEFPGAAILLHKSGILPGGARELWSHEKILNIGEQLIGSGEIAGHPVWNLRVKLPDYEVGVVPWHQDNSYFEDESMKTMILTGWVPLLDTAEFNGGMQMMDGTQSSGKLAEHFCCAGGTFYLEIEKDVIEETFGCRLENKTVCEVPYGGVLFFSNMIVHRSSTNRSNDVRWSMDLRWQDPRQPTGRPSDEKLPLFRSQQTPVKEIDWSVLTNRQQNDRKVFLESEKLAEVEFETRLGGPWMKRWPIKHHNRIQIMRIAN</sequence>
<dbReference type="EnsemblMetazoa" id="CLYHEMT019659.1">
    <property type="protein sequence ID" value="CLYHEMP019659.1"/>
    <property type="gene ID" value="CLYHEMG019659"/>
</dbReference>
<dbReference type="PANTHER" id="PTHR20883:SF14">
    <property type="entry name" value="PHYTANOYL-COA DIOXYGENASE"/>
    <property type="match status" value="1"/>
</dbReference>
<feature type="compositionally biased region" description="Polar residues" evidence="2">
    <location>
        <begin position="12"/>
        <end position="22"/>
    </location>
</feature>
<evidence type="ECO:0000313" key="3">
    <source>
        <dbReference type="EnsemblMetazoa" id="CLYHEMP019659.1"/>
    </source>
</evidence>
<dbReference type="RefSeq" id="XP_066936872.1">
    <property type="nucleotide sequence ID" value="XM_067080771.1"/>
</dbReference>
<accession>A0A7M5XBP2</accession>